<dbReference type="EMBL" id="CAGS01000103">
    <property type="protein sequence ID" value="CCF83133.1"/>
    <property type="molecule type" value="Genomic_DNA"/>
</dbReference>
<dbReference type="GO" id="GO:0004322">
    <property type="term" value="F:ferroxidase activity"/>
    <property type="evidence" value="ECO:0007669"/>
    <property type="project" value="TreeGrafter"/>
</dbReference>
<dbReference type="InterPro" id="IPR012347">
    <property type="entry name" value="Ferritin-like"/>
</dbReference>
<evidence type="ECO:0000259" key="8">
    <source>
        <dbReference type="PROSITE" id="PS50905"/>
    </source>
</evidence>
<comment type="catalytic activity">
    <reaction evidence="7">
        <text>4 Fe(2+) + O2 + 6 H2O = 4 iron(III) oxide-hydroxide + 12 H(+)</text>
        <dbReference type="Rhea" id="RHEA:11972"/>
        <dbReference type="ChEBI" id="CHEBI:15377"/>
        <dbReference type="ChEBI" id="CHEBI:15378"/>
        <dbReference type="ChEBI" id="CHEBI:15379"/>
        <dbReference type="ChEBI" id="CHEBI:29033"/>
        <dbReference type="ChEBI" id="CHEBI:78619"/>
        <dbReference type="EC" id="1.16.3.2"/>
    </reaction>
</comment>
<evidence type="ECO:0000256" key="5">
    <source>
        <dbReference type="ARBA" id="ARBA00023004"/>
    </source>
</evidence>
<feature type="binding site" evidence="6">
    <location>
        <position position="63"/>
    </location>
    <ligand>
        <name>Fe cation</name>
        <dbReference type="ChEBI" id="CHEBI:24875"/>
        <label>1</label>
    </ligand>
</feature>
<feature type="binding site" evidence="6">
    <location>
        <position position="66"/>
    </location>
    <ligand>
        <name>Fe cation</name>
        <dbReference type="ChEBI" id="CHEBI:24875"/>
        <label>1</label>
    </ligand>
</feature>
<name>I4EEM1_9BACT</name>
<gene>
    <name evidence="9" type="primary">ftnA</name>
    <name evidence="9" type="ORF">NITHO_1910008</name>
</gene>
<dbReference type="InterPro" id="IPR009040">
    <property type="entry name" value="Ferritin-like_diiron"/>
</dbReference>
<evidence type="ECO:0000256" key="1">
    <source>
        <dbReference type="ARBA" id="ARBA00006950"/>
    </source>
</evidence>
<keyword evidence="2 7" id="KW-0409">Iron storage</keyword>
<dbReference type="GO" id="GO:0006826">
    <property type="term" value="P:iron ion transport"/>
    <property type="evidence" value="ECO:0007669"/>
    <property type="project" value="InterPro"/>
</dbReference>
<dbReference type="EC" id="1.16.3.2" evidence="7"/>
<dbReference type="OrthoDB" id="9801481at2"/>
<dbReference type="CDD" id="cd01055">
    <property type="entry name" value="Nonheme_Ferritin"/>
    <property type="match status" value="1"/>
</dbReference>
<keyword evidence="5 6" id="KW-0408">Iron</keyword>
<dbReference type="InterPro" id="IPR001519">
    <property type="entry name" value="Ferritin"/>
</dbReference>
<evidence type="ECO:0000256" key="3">
    <source>
        <dbReference type="ARBA" id="ARBA00022723"/>
    </source>
</evidence>
<feature type="binding site" evidence="6">
    <location>
        <position position="107"/>
    </location>
    <ligand>
        <name>Fe cation</name>
        <dbReference type="ChEBI" id="CHEBI:24875"/>
        <label>1</label>
    </ligand>
</feature>
<keyword evidence="10" id="KW-1185">Reference proteome</keyword>
<dbReference type="GO" id="GO:0008199">
    <property type="term" value="F:ferric iron binding"/>
    <property type="evidence" value="ECO:0007669"/>
    <property type="project" value="InterPro"/>
</dbReference>
<dbReference type="Proteomes" id="UP000004221">
    <property type="component" value="Unassembled WGS sequence"/>
</dbReference>
<dbReference type="InterPro" id="IPR041719">
    <property type="entry name" value="Ferritin_prok"/>
</dbReference>
<proteinExistence type="inferred from homology"/>
<organism evidence="9 10">
    <name type="scientific">Nitrolancea hollandica Lb</name>
    <dbReference type="NCBI Taxonomy" id="1129897"/>
    <lineage>
        <taxon>Bacteria</taxon>
        <taxon>Pseudomonadati</taxon>
        <taxon>Thermomicrobiota</taxon>
        <taxon>Thermomicrobia</taxon>
        <taxon>Sphaerobacterales</taxon>
        <taxon>Sphaerobacterineae</taxon>
        <taxon>Sphaerobacteraceae</taxon>
        <taxon>Nitrolancea</taxon>
    </lineage>
</organism>
<protein>
    <recommendedName>
        <fullName evidence="7">Ferritin</fullName>
        <ecNumber evidence="7">1.16.3.2</ecNumber>
    </recommendedName>
</protein>
<dbReference type="InterPro" id="IPR009078">
    <property type="entry name" value="Ferritin-like_SF"/>
</dbReference>
<evidence type="ECO:0000313" key="10">
    <source>
        <dbReference type="Proteomes" id="UP000004221"/>
    </source>
</evidence>
<dbReference type="GO" id="GO:0006879">
    <property type="term" value="P:intracellular iron ion homeostasis"/>
    <property type="evidence" value="ECO:0007669"/>
    <property type="project" value="UniProtKB-KW"/>
</dbReference>
<comment type="similarity">
    <text evidence="1 7">Belongs to the ferritin family. Prokaryotic subfamily.</text>
</comment>
<keyword evidence="7" id="KW-0963">Cytoplasm</keyword>
<reference evidence="9 10" key="1">
    <citation type="journal article" date="2012" name="ISME J.">
        <title>Nitrification expanded: discovery, physiology and genomics of a nitrite-oxidizing bacterium from the phylum Chloroflexi.</title>
        <authorList>
            <person name="Sorokin D.Y."/>
            <person name="Lucker S."/>
            <person name="Vejmelkova D."/>
            <person name="Kostrikina N.A."/>
            <person name="Kleerebezem R."/>
            <person name="Rijpstra W.I."/>
            <person name="Damste J.S."/>
            <person name="Le Paslier D."/>
            <person name="Muyzer G."/>
            <person name="Wagner M."/>
            <person name="van Loosdrecht M.C."/>
            <person name="Daims H."/>
        </authorList>
    </citation>
    <scope>NUCLEOTIDE SEQUENCE [LARGE SCALE GENOMIC DNA]</scope>
    <source>
        <strain evidence="10">none</strain>
    </source>
</reference>
<dbReference type="GO" id="GO:0005829">
    <property type="term" value="C:cytosol"/>
    <property type="evidence" value="ECO:0007669"/>
    <property type="project" value="TreeGrafter"/>
</dbReference>
<feature type="binding site" evidence="6">
    <location>
        <position position="140"/>
    </location>
    <ligand>
        <name>Fe cation</name>
        <dbReference type="ChEBI" id="CHEBI:24875"/>
        <label>1</label>
    </ligand>
</feature>
<comment type="caution">
    <text evidence="9">The sequence shown here is derived from an EMBL/GenBank/DDBJ whole genome shotgun (WGS) entry which is preliminary data.</text>
</comment>
<evidence type="ECO:0000313" key="9">
    <source>
        <dbReference type="EMBL" id="CCF83133.1"/>
    </source>
</evidence>
<accession>I4EEM1</accession>
<dbReference type="GO" id="GO:0042802">
    <property type="term" value="F:identical protein binding"/>
    <property type="evidence" value="ECO:0007669"/>
    <property type="project" value="UniProtKB-ARBA"/>
</dbReference>
<evidence type="ECO:0000256" key="7">
    <source>
        <dbReference type="RuleBase" id="RU361145"/>
    </source>
</evidence>
<dbReference type="PANTHER" id="PTHR11431">
    <property type="entry name" value="FERRITIN"/>
    <property type="match status" value="1"/>
</dbReference>
<dbReference type="Gene3D" id="1.20.1260.10">
    <property type="match status" value="1"/>
</dbReference>
<dbReference type="Pfam" id="PF00210">
    <property type="entry name" value="Ferritin"/>
    <property type="match status" value="1"/>
</dbReference>
<evidence type="ECO:0000256" key="2">
    <source>
        <dbReference type="ARBA" id="ARBA00022434"/>
    </source>
</evidence>
<keyword evidence="3 6" id="KW-0479">Metal-binding</keyword>
<dbReference type="GO" id="GO:0008198">
    <property type="term" value="F:ferrous iron binding"/>
    <property type="evidence" value="ECO:0007669"/>
    <property type="project" value="TreeGrafter"/>
</dbReference>
<comment type="function">
    <text evidence="7">Iron-storage protein.</text>
</comment>
<comment type="subcellular location">
    <subcellularLocation>
        <location evidence="7">Cytoplasm</location>
    </subcellularLocation>
</comment>
<dbReference type="SUPFAM" id="SSF47240">
    <property type="entry name" value="Ferritin-like"/>
    <property type="match status" value="1"/>
</dbReference>
<keyword evidence="4 9" id="KW-0560">Oxidoreductase</keyword>
<sequence>MAGTRTTGQAKGLSLSQTMLDALNEQVKNEFYSSYLYLSMAGFYELINLPGFAHWMRLQATEEAAHAMKIHDFVQDRGARVKLHAIDEPPSDFLSPLDAFEQALEHEKLVTGMINNLYGMAGEERDYASQAFLQWFITEQVEEEKTATQVVETLKMIADKPDALIMLDRELAGRAPETGTAQA</sequence>
<feature type="domain" description="Ferritin-like diiron" evidence="8">
    <location>
        <begin position="13"/>
        <end position="158"/>
    </location>
</feature>
<evidence type="ECO:0000256" key="4">
    <source>
        <dbReference type="ARBA" id="ARBA00023002"/>
    </source>
</evidence>
<dbReference type="PROSITE" id="PS50905">
    <property type="entry name" value="FERRITIN_LIKE"/>
    <property type="match status" value="1"/>
</dbReference>
<dbReference type="RefSeq" id="WP_008475947.1">
    <property type="nucleotide sequence ID" value="NZ_CAGS01000103.1"/>
</dbReference>
<feature type="binding site" evidence="6">
    <location>
        <position position="30"/>
    </location>
    <ligand>
        <name>Fe cation</name>
        <dbReference type="ChEBI" id="CHEBI:24875"/>
        <label>1</label>
    </ligand>
</feature>
<evidence type="ECO:0000256" key="6">
    <source>
        <dbReference type="PIRSR" id="PIRSR601519-1"/>
    </source>
</evidence>
<dbReference type="PANTHER" id="PTHR11431:SF127">
    <property type="entry name" value="BACTERIAL NON-HEME FERRITIN"/>
    <property type="match status" value="1"/>
</dbReference>
<dbReference type="AlphaFoldDB" id="I4EEM1"/>
<dbReference type="InterPro" id="IPR008331">
    <property type="entry name" value="Ferritin_DPS_dom"/>
</dbReference>
<dbReference type="FunFam" id="1.20.1260.10:FF:000001">
    <property type="entry name" value="Non-heme ferritin"/>
    <property type="match status" value="1"/>
</dbReference>